<dbReference type="WBParaSite" id="RSKR_0000694800.1">
    <property type="protein sequence ID" value="RSKR_0000694800.1"/>
    <property type="gene ID" value="RSKR_0000694800"/>
</dbReference>
<dbReference type="Proteomes" id="UP000095286">
    <property type="component" value="Unplaced"/>
</dbReference>
<evidence type="ECO:0000313" key="1">
    <source>
        <dbReference type="Proteomes" id="UP000095286"/>
    </source>
</evidence>
<reference evidence="2" key="1">
    <citation type="submission" date="2016-11" db="UniProtKB">
        <authorList>
            <consortium name="WormBaseParasite"/>
        </authorList>
    </citation>
    <scope>IDENTIFICATION</scope>
    <source>
        <strain evidence="2">KR3021</strain>
    </source>
</reference>
<protein>
    <submittedName>
        <fullName evidence="2">UBX domain-containing protein</fullName>
    </submittedName>
</protein>
<accession>A0AC35U3C0</accession>
<proteinExistence type="predicted"/>
<sequence length="471" mass="54452">MNVRLSTEEKDQLITKFTEICMVDQETAKCFLRKYRYNYERAVQLFYQNNGVPDSDTDTEETALRHRRQHDNSDEVAGEGEPSTSDGRSPVASAAPTPNVNTAVTTWSIYSLFIVPSRCLFSLVNWFYSFFKTFIFGNTLAVTDPLGDVKSFVKSFQQKYDPEKETPFTRRSYDDTVKSAKENIKVLVVYLHSPNHQSTDSFCHNVLRNNEFLHFLNNNDLMLWGCSVSSQEGHKVAMALRENTYPYIGLISLRDHKMVLVQRITGILECKTLIKYLEQGLKSNERFIIEAKRKKALIRQEAQLRKDQEAEYQRTLAVDRAKKAERIRLETEKSQKEKAEREIAEAVAIKESRLASKIEQIREQVRELPEPSLEGLISVNVRFPNGYSSILKFNECDSLEYLFNAILIKEQCPKNFSLLSSYPRTSILCAPEWYREFSTCKTFDLEDRQIKSFQEGGYTKSFSIFISDNDA</sequence>
<organism evidence="1 2">
    <name type="scientific">Rhabditophanes sp. KR3021</name>
    <dbReference type="NCBI Taxonomy" id="114890"/>
    <lineage>
        <taxon>Eukaryota</taxon>
        <taxon>Metazoa</taxon>
        <taxon>Ecdysozoa</taxon>
        <taxon>Nematoda</taxon>
        <taxon>Chromadorea</taxon>
        <taxon>Rhabditida</taxon>
        <taxon>Tylenchina</taxon>
        <taxon>Panagrolaimomorpha</taxon>
        <taxon>Strongyloidoidea</taxon>
        <taxon>Alloionematidae</taxon>
        <taxon>Rhabditophanes</taxon>
    </lineage>
</organism>
<name>A0AC35U3C0_9BILA</name>
<evidence type="ECO:0000313" key="2">
    <source>
        <dbReference type="WBParaSite" id="RSKR_0000694800.1"/>
    </source>
</evidence>